<proteinExistence type="predicted"/>
<dbReference type="InterPro" id="IPR022657">
    <property type="entry name" value="De-COase2_CS"/>
</dbReference>
<dbReference type="Gene3D" id="2.40.37.10">
    <property type="entry name" value="Lyase, Ornithine Decarboxylase, Chain A, domain 1"/>
    <property type="match status" value="1"/>
</dbReference>
<dbReference type="RefSeq" id="WP_235031083.1">
    <property type="nucleotide sequence ID" value="NZ_FNVT01000045.1"/>
</dbReference>
<dbReference type="PANTHER" id="PTHR45527">
    <property type="entry name" value="NONRIBOSOMAL PEPTIDE SYNTHETASE"/>
    <property type="match status" value="1"/>
</dbReference>
<dbReference type="AlphaFoldDB" id="A0A1H6F4F0"/>
<evidence type="ECO:0000259" key="4">
    <source>
        <dbReference type="Pfam" id="PF02784"/>
    </source>
</evidence>
<dbReference type="InterPro" id="IPR009006">
    <property type="entry name" value="Ala_racemase/Decarboxylase_C"/>
</dbReference>
<dbReference type="InterPro" id="IPR000873">
    <property type="entry name" value="AMP-dep_synth/lig_dom"/>
</dbReference>
<dbReference type="GO" id="GO:0003824">
    <property type="term" value="F:catalytic activity"/>
    <property type="evidence" value="ECO:0007669"/>
    <property type="project" value="InterPro"/>
</dbReference>
<keyword evidence="6" id="KW-1185">Reference proteome</keyword>
<dbReference type="Gene3D" id="3.20.20.10">
    <property type="entry name" value="Alanine racemase"/>
    <property type="match status" value="1"/>
</dbReference>
<dbReference type="PROSITE" id="PS00879">
    <property type="entry name" value="ODR_DC_2_2"/>
    <property type="match status" value="1"/>
</dbReference>
<feature type="domain" description="Orn/DAP/Arg decarboxylase 2 C-terminal" evidence="2">
    <location>
        <begin position="574"/>
        <end position="928"/>
    </location>
</feature>
<accession>A0A1H6F4F0</accession>
<evidence type="ECO:0000256" key="1">
    <source>
        <dbReference type="SAM" id="MobiDB-lite"/>
    </source>
</evidence>
<evidence type="ECO:0000313" key="5">
    <source>
        <dbReference type="EMBL" id="SEH03854.1"/>
    </source>
</evidence>
<dbReference type="PANTHER" id="PTHR45527:SF1">
    <property type="entry name" value="FATTY ACID SYNTHASE"/>
    <property type="match status" value="1"/>
</dbReference>
<dbReference type="GO" id="GO:0044550">
    <property type="term" value="P:secondary metabolite biosynthetic process"/>
    <property type="evidence" value="ECO:0007669"/>
    <property type="project" value="TreeGrafter"/>
</dbReference>
<organism evidence="5 6">
    <name type="scientific">Nonomuraea solani</name>
    <dbReference type="NCBI Taxonomy" id="1144553"/>
    <lineage>
        <taxon>Bacteria</taxon>
        <taxon>Bacillati</taxon>
        <taxon>Actinomycetota</taxon>
        <taxon>Actinomycetes</taxon>
        <taxon>Streptosporangiales</taxon>
        <taxon>Streptosporangiaceae</taxon>
        <taxon>Nonomuraea</taxon>
    </lineage>
</organism>
<dbReference type="InterPro" id="IPR022644">
    <property type="entry name" value="De-COase2_N"/>
</dbReference>
<dbReference type="InterPro" id="IPR045851">
    <property type="entry name" value="AMP-bd_C_sf"/>
</dbReference>
<evidence type="ECO:0000259" key="2">
    <source>
        <dbReference type="Pfam" id="PF00278"/>
    </source>
</evidence>
<feature type="region of interest" description="Disordered" evidence="1">
    <location>
        <begin position="509"/>
        <end position="560"/>
    </location>
</feature>
<dbReference type="InterPro" id="IPR042099">
    <property type="entry name" value="ANL_N_sf"/>
</dbReference>
<dbReference type="GO" id="GO:0043041">
    <property type="term" value="P:amino acid activation for nonribosomal peptide biosynthetic process"/>
    <property type="evidence" value="ECO:0007669"/>
    <property type="project" value="TreeGrafter"/>
</dbReference>
<sequence>MRNNRPRYNGTFIHDFLDQSAAEFPESPAVRDSTGIWTYHELDTISHAVDRWLAGHGVGHGARVVVQAPTDRRLAALFFGVSRRGAVFVPLNPAMKSFHLRSVLENADPTLVIVESAGGKPDAVRALTGAPVHDFEAVWNEVTELASQGARVAVPSEIDPADLAALVYTSGSTAEPKAVICPHAQVCFATVALVEALDYRPDDVVFCRFPMSWDYGLYKLLMTCAVGAELVFTDAGADLRLVDQLRKTRATVVPIVPSLANMIIASAQRQSEPTTGVRLFTNTGAALPAATIEALRTHFPGARVVRQFGQTECKRISVMPPEEERERPDSVGRPLPGTTVHILDPDGNPVPTGTTGEIVVTGPHVMPGYWRSPEVSAKTFRHDPRTGEKRLHTGDYGRLDKDGYLYFDGRRDDMFKRKGIRMSTVEIEAAALDIAGVRAAAALPPDGEHDLAVFVEADNGAKLEPHAVLRELAARLEPAKVPAVCRVLSEIPQSAHGKYARDRLRHLHAGETRPAAPRPRQVVPDSAPEDTTQQALPDSVPRDAARQAGPHRKSPGIPREELVRRFGSPLYVYDLDRVTAAYRDLADFMPEGTAIYYALKANPHPDVARALRTAPGGGCRAEISSTGELAAALAAGFTGADCLYTGPGKTAEELAEALAAGVRLFSVESLTDLEHVGAAATAQGTVAKCLLRVNSATAAAATSIRMTGTPSQFGNDMEDLPAQVAAMRAIPGTRIIGAHFFPLSNAAEEDSLIGEFQHTVTVAAEVQRILGEPLELVDLGGGFSAPYGVPGTRSSYPNLRKGLEEALDRYLPQWRDGRPGIACESGRYLVSDCGELHTTVVNVKESRGRTFVILDAGINAFGGMSGLGRLLPVQVKPTTPNGDTPHAAAPGRLAALAGPLCTPGDLLARGVELPDPAPGDLVTIPHAGAYGLTASLSLFLGRPTPTEVVIRGDEIVSVSRLQRQRVYDLPQNPDPRSA</sequence>
<gene>
    <name evidence="5" type="ORF">SAMN05444920_14534</name>
</gene>
<dbReference type="Gene3D" id="3.30.300.30">
    <property type="match status" value="1"/>
</dbReference>
<dbReference type="InterPro" id="IPR029066">
    <property type="entry name" value="PLP-binding_barrel"/>
</dbReference>
<dbReference type="Gene3D" id="3.40.50.12780">
    <property type="entry name" value="N-terminal domain of ligase-like"/>
    <property type="match status" value="1"/>
</dbReference>
<dbReference type="GO" id="GO:0031177">
    <property type="term" value="F:phosphopantetheine binding"/>
    <property type="evidence" value="ECO:0007669"/>
    <property type="project" value="TreeGrafter"/>
</dbReference>
<name>A0A1H6F4F0_9ACTN</name>
<dbReference type="SUPFAM" id="SSF56801">
    <property type="entry name" value="Acetyl-CoA synthetase-like"/>
    <property type="match status" value="1"/>
</dbReference>
<dbReference type="InterPro" id="IPR022643">
    <property type="entry name" value="De-COase2_C"/>
</dbReference>
<reference evidence="5 6" key="1">
    <citation type="submission" date="2016-10" db="EMBL/GenBank/DDBJ databases">
        <authorList>
            <person name="de Groot N.N."/>
        </authorList>
    </citation>
    <scope>NUCLEOTIDE SEQUENCE [LARGE SCALE GENOMIC DNA]</scope>
    <source>
        <strain evidence="5 6">CGMCC 4.7037</strain>
    </source>
</reference>
<dbReference type="SUPFAM" id="SSF50621">
    <property type="entry name" value="Alanine racemase C-terminal domain-like"/>
    <property type="match status" value="1"/>
</dbReference>
<dbReference type="SUPFAM" id="SSF51419">
    <property type="entry name" value="PLP-binding barrel"/>
    <property type="match status" value="1"/>
</dbReference>
<dbReference type="Proteomes" id="UP000236732">
    <property type="component" value="Unassembled WGS sequence"/>
</dbReference>
<feature type="domain" description="AMP-dependent synthetase/ligase" evidence="3">
    <location>
        <begin position="18"/>
        <end position="370"/>
    </location>
</feature>
<dbReference type="Pfam" id="PF00501">
    <property type="entry name" value="AMP-binding"/>
    <property type="match status" value="1"/>
</dbReference>
<evidence type="ECO:0000313" key="6">
    <source>
        <dbReference type="Proteomes" id="UP000236732"/>
    </source>
</evidence>
<dbReference type="Pfam" id="PF02784">
    <property type="entry name" value="Orn_Arg_deC_N"/>
    <property type="match status" value="1"/>
</dbReference>
<protein>
    <submittedName>
        <fullName evidence="5">Amino acid adenylation domain-containing protein</fullName>
    </submittedName>
</protein>
<dbReference type="Pfam" id="PF00278">
    <property type="entry name" value="Orn_DAP_Arg_deC"/>
    <property type="match status" value="1"/>
</dbReference>
<dbReference type="GO" id="GO:0005737">
    <property type="term" value="C:cytoplasm"/>
    <property type="evidence" value="ECO:0007669"/>
    <property type="project" value="TreeGrafter"/>
</dbReference>
<evidence type="ECO:0000259" key="3">
    <source>
        <dbReference type="Pfam" id="PF00501"/>
    </source>
</evidence>
<dbReference type="EMBL" id="FNVT01000045">
    <property type="protein sequence ID" value="SEH03854.1"/>
    <property type="molecule type" value="Genomic_DNA"/>
</dbReference>
<feature type="domain" description="Orn/DAP/Arg decarboxylase 2 N-terminal" evidence="4">
    <location>
        <begin position="576"/>
        <end position="831"/>
    </location>
</feature>